<proteinExistence type="predicted"/>
<name>A0ABN9EHN3_9NEOB</name>
<dbReference type="Proteomes" id="UP001162483">
    <property type="component" value="Unassembled WGS sequence"/>
</dbReference>
<feature type="non-terminal residue" evidence="1">
    <location>
        <position position="52"/>
    </location>
</feature>
<evidence type="ECO:0000313" key="2">
    <source>
        <dbReference type="Proteomes" id="UP001162483"/>
    </source>
</evidence>
<protein>
    <submittedName>
        <fullName evidence="1">Uncharacterized protein</fullName>
    </submittedName>
</protein>
<reference evidence="1" key="1">
    <citation type="submission" date="2023-05" db="EMBL/GenBank/DDBJ databases">
        <authorList>
            <person name="Stuckert A."/>
        </authorList>
    </citation>
    <scope>NUCLEOTIDE SEQUENCE</scope>
</reference>
<keyword evidence="2" id="KW-1185">Reference proteome</keyword>
<sequence>MIGKGPDQKGRSGAFRELRTYVLGASRAHALSTYVFSNCMQICSRSASRPRR</sequence>
<accession>A0ABN9EHN3</accession>
<evidence type="ECO:0000313" key="1">
    <source>
        <dbReference type="EMBL" id="CAI9584350.1"/>
    </source>
</evidence>
<comment type="caution">
    <text evidence="1">The sequence shown here is derived from an EMBL/GenBank/DDBJ whole genome shotgun (WGS) entry which is preliminary data.</text>
</comment>
<dbReference type="EMBL" id="CATNWA010015541">
    <property type="protein sequence ID" value="CAI9584350.1"/>
    <property type="molecule type" value="Genomic_DNA"/>
</dbReference>
<gene>
    <name evidence="1" type="ORF">SPARVUS_LOCUS9996830</name>
</gene>
<organism evidence="1 2">
    <name type="scientific">Staurois parvus</name>
    <dbReference type="NCBI Taxonomy" id="386267"/>
    <lineage>
        <taxon>Eukaryota</taxon>
        <taxon>Metazoa</taxon>
        <taxon>Chordata</taxon>
        <taxon>Craniata</taxon>
        <taxon>Vertebrata</taxon>
        <taxon>Euteleostomi</taxon>
        <taxon>Amphibia</taxon>
        <taxon>Batrachia</taxon>
        <taxon>Anura</taxon>
        <taxon>Neobatrachia</taxon>
        <taxon>Ranoidea</taxon>
        <taxon>Ranidae</taxon>
        <taxon>Staurois</taxon>
    </lineage>
</organism>